<organism evidence="1 3">
    <name type="scientific">Didymodactylos carnosus</name>
    <dbReference type="NCBI Taxonomy" id="1234261"/>
    <lineage>
        <taxon>Eukaryota</taxon>
        <taxon>Metazoa</taxon>
        <taxon>Spiralia</taxon>
        <taxon>Gnathifera</taxon>
        <taxon>Rotifera</taxon>
        <taxon>Eurotatoria</taxon>
        <taxon>Bdelloidea</taxon>
        <taxon>Philodinida</taxon>
        <taxon>Philodinidae</taxon>
        <taxon>Didymodactylos</taxon>
    </lineage>
</organism>
<name>A0A814GFQ5_9BILA</name>
<dbReference type="Proteomes" id="UP000663829">
    <property type="component" value="Unassembled WGS sequence"/>
</dbReference>
<sequence>MDPDSYCTAIVPKREYQQLIRRYDEPFVTLILHCDDYSIKLTGLALPVHCHYAEEFEQYSSTTTSSCFSMSSTRHFYHKDAHGVKELISQDIYHREMELLAKYYVDSNKDQNESTSLSTLLSMNKSILNLQTHCCVCKQTLEFYDRSKLEHVIYHGRSYKRRGSTNNYTIGYHYKNGEIHFGYIEYFVNCKCDVKIKINKLK</sequence>
<comment type="caution">
    <text evidence="1">The sequence shown here is derived from an EMBL/GenBank/DDBJ whole genome shotgun (WGS) entry which is preliminary data.</text>
</comment>
<gene>
    <name evidence="1" type="ORF">GPM918_LOCUS13487</name>
    <name evidence="2" type="ORF">SRO942_LOCUS13487</name>
</gene>
<evidence type="ECO:0000313" key="2">
    <source>
        <dbReference type="EMBL" id="CAF3767351.1"/>
    </source>
</evidence>
<protein>
    <submittedName>
        <fullName evidence="1">Uncharacterized protein</fullName>
    </submittedName>
</protein>
<dbReference type="EMBL" id="CAJOBC010003106">
    <property type="protein sequence ID" value="CAF3767351.1"/>
    <property type="molecule type" value="Genomic_DNA"/>
</dbReference>
<reference evidence="1" key="1">
    <citation type="submission" date="2021-02" db="EMBL/GenBank/DDBJ databases">
        <authorList>
            <person name="Nowell W R."/>
        </authorList>
    </citation>
    <scope>NUCLEOTIDE SEQUENCE</scope>
</reference>
<dbReference type="Proteomes" id="UP000681722">
    <property type="component" value="Unassembled WGS sequence"/>
</dbReference>
<evidence type="ECO:0000313" key="3">
    <source>
        <dbReference type="Proteomes" id="UP000663829"/>
    </source>
</evidence>
<proteinExistence type="predicted"/>
<dbReference type="EMBL" id="CAJNOQ010003106">
    <property type="protein sequence ID" value="CAF0995711.1"/>
    <property type="molecule type" value="Genomic_DNA"/>
</dbReference>
<accession>A0A814GFQ5</accession>
<evidence type="ECO:0000313" key="1">
    <source>
        <dbReference type="EMBL" id="CAF0995711.1"/>
    </source>
</evidence>
<dbReference type="AlphaFoldDB" id="A0A814GFQ5"/>
<keyword evidence="3" id="KW-1185">Reference proteome</keyword>